<dbReference type="Gene3D" id="3.30.160.60">
    <property type="entry name" value="Classic Zinc Finger"/>
    <property type="match status" value="3"/>
</dbReference>
<feature type="compositionally biased region" description="Basic residues" evidence="5">
    <location>
        <begin position="349"/>
        <end position="358"/>
    </location>
</feature>
<name>A0ABR4Q9Y9_9CEST</name>
<feature type="compositionally biased region" description="Low complexity" evidence="5">
    <location>
        <begin position="302"/>
        <end position="312"/>
    </location>
</feature>
<evidence type="ECO:0000256" key="3">
    <source>
        <dbReference type="ARBA" id="ARBA00022833"/>
    </source>
</evidence>
<evidence type="ECO:0000256" key="2">
    <source>
        <dbReference type="ARBA" id="ARBA00022771"/>
    </source>
</evidence>
<protein>
    <submittedName>
        <fullName evidence="7">Krueppel-like factor 8</fullName>
    </submittedName>
</protein>
<feature type="compositionally biased region" description="Low complexity" evidence="5">
    <location>
        <begin position="600"/>
        <end position="622"/>
    </location>
</feature>
<keyword evidence="1" id="KW-0479">Metal-binding</keyword>
<dbReference type="SUPFAM" id="SSF57667">
    <property type="entry name" value="beta-beta-alpha zinc fingers"/>
    <property type="match status" value="2"/>
</dbReference>
<evidence type="ECO:0000259" key="6">
    <source>
        <dbReference type="PROSITE" id="PS50157"/>
    </source>
</evidence>
<feature type="region of interest" description="Disordered" evidence="5">
    <location>
        <begin position="582"/>
        <end position="643"/>
    </location>
</feature>
<keyword evidence="8" id="KW-1185">Reference proteome</keyword>
<dbReference type="PANTHER" id="PTHR23235">
    <property type="entry name" value="KRUEPPEL-LIKE TRANSCRIPTION FACTOR"/>
    <property type="match status" value="1"/>
</dbReference>
<feature type="compositionally biased region" description="Polar residues" evidence="5">
    <location>
        <begin position="631"/>
        <end position="643"/>
    </location>
</feature>
<dbReference type="PROSITE" id="PS00028">
    <property type="entry name" value="ZINC_FINGER_C2H2_1"/>
    <property type="match status" value="3"/>
</dbReference>
<feature type="region of interest" description="Disordered" evidence="5">
    <location>
        <begin position="234"/>
        <end position="269"/>
    </location>
</feature>
<dbReference type="SMART" id="SM00355">
    <property type="entry name" value="ZnF_C2H2"/>
    <property type="match status" value="3"/>
</dbReference>
<proteinExistence type="predicted"/>
<evidence type="ECO:0000313" key="8">
    <source>
        <dbReference type="Proteomes" id="UP001651158"/>
    </source>
</evidence>
<feature type="domain" description="C2H2-type" evidence="6">
    <location>
        <begin position="651"/>
        <end position="680"/>
    </location>
</feature>
<dbReference type="EMBL" id="JAKROA010000006">
    <property type="protein sequence ID" value="KAL5106361.1"/>
    <property type="molecule type" value="Genomic_DNA"/>
</dbReference>
<gene>
    <name evidence="7" type="ORF">TcWFU_008096</name>
</gene>
<feature type="domain" description="C2H2-type" evidence="6">
    <location>
        <begin position="711"/>
        <end position="738"/>
    </location>
</feature>
<dbReference type="PROSITE" id="PS50157">
    <property type="entry name" value="ZINC_FINGER_C2H2_2"/>
    <property type="match status" value="3"/>
</dbReference>
<organism evidence="7 8">
    <name type="scientific">Taenia crassiceps</name>
    <dbReference type="NCBI Taxonomy" id="6207"/>
    <lineage>
        <taxon>Eukaryota</taxon>
        <taxon>Metazoa</taxon>
        <taxon>Spiralia</taxon>
        <taxon>Lophotrochozoa</taxon>
        <taxon>Platyhelminthes</taxon>
        <taxon>Cestoda</taxon>
        <taxon>Eucestoda</taxon>
        <taxon>Cyclophyllidea</taxon>
        <taxon>Taeniidae</taxon>
        <taxon>Taenia</taxon>
    </lineage>
</organism>
<dbReference type="PANTHER" id="PTHR23235:SF120">
    <property type="entry name" value="KRUPPEL-LIKE FACTOR 15"/>
    <property type="match status" value="1"/>
</dbReference>
<feature type="domain" description="C2H2-type" evidence="6">
    <location>
        <begin position="681"/>
        <end position="710"/>
    </location>
</feature>
<feature type="region of interest" description="Disordered" evidence="5">
    <location>
        <begin position="286"/>
        <end position="317"/>
    </location>
</feature>
<evidence type="ECO:0000256" key="5">
    <source>
        <dbReference type="SAM" id="MobiDB-lite"/>
    </source>
</evidence>
<feature type="region of interest" description="Disordered" evidence="5">
    <location>
        <begin position="345"/>
        <end position="386"/>
    </location>
</feature>
<keyword evidence="2 4" id="KW-0863">Zinc-finger</keyword>
<reference evidence="7 8" key="1">
    <citation type="journal article" date="2022" name="Front. Cell. Infect. Microbiol.">
        <title>The Genomes of Two Strains of Taenia crassiceps the Animal Model for the Study of Human Cysticercosis.</title>
        <authorList>
            <person name="Bobes R.J."/>
            <person name="Estrada K."/>
            <person name="Rios-Valencia D.G."/>
            <person name="Calderon-Gallegos A."/>
            <person name="de la Torre P."/>
            <person name="Carrero J.C."/>
            <person name="Sanchez-Flores A."/>
            <person name="Laclette J.P."/>
        </authorList>
    </citation>
    <scope>NUCLEOTIDE SEQUENCE [LARGE SCALE GENOMIC DNA]</scope>
    <source>
        <strain evidence="7">WFUcys</strain>
    </source>
</reference>
<sequence>MFARRDVSGGTRRGRVREREVLSAKKTLQYNHLNLPPYGVTLISGLAFVSPLCVGARSHVTTLTRSTPSIDDCAEDVRALRLHGDTMPVSSMSCSSGSGGCGGCGGQGLNLTTQAAVIPETIGVAVTSASHVLTSESGAGVPPPKYAISSSPVYAHQISEPHTNIPVNMETYSLEKNYYKNLVDSFYPSSAPPDASHCMTSFPMSPHDFNYYCSQTIPVPSSCEAIMSERAPGLPSTQSNLADLPPLDSCVRPTTSRFGPGGRSLSTGQAPQAYYKEGWTMSNNDFYGHPHLDLPPIPPPQSSTAAQSAPQSHNCCASLPYNPRPNITSLVVEENAGNIFPISSVSQSHQHHHHHRQHLTPNRQSAPQQQQQQQPQQPPQEAHQNNFFDAQPTTCTHFYDPNRRKISPTYSGSVAGSYSTEAVYSTNPTSCPEVNEGGFFMRAFMEDDDGDISQQLHSTNLGPTPAKQMTNGFHRPAEEMQYAHSYTGRGMVFPSRQILQRKLSLHQSPTQQMDSLQENFGYQSSEEQTEEQVLNDEVPVLSLNTSEEVINTCPDDFSNNFSDNVSLDDIKLPQLLECQATYRSKSGSSERTQRGGKRASLNWSSPESGSSSGLASSLQNASCQRSADVPSGSTASTVRQSPNHFPQVNIHACPYAGCPKRYSKSSHLKAHVRTHTGEKPYVCNFPECTWKFARSDELTRHKRKHTGEKPFGCDTCNRRFTRSDHLQLHKRTHEGSSHSSVIASSAAAAAAVVAAASAAASSASTSPRTPLSTVLSRGIVPSSTTFSSTPPLC</sequence>
<accession>A0ABR4Q9Y9</accession>
<evidence type="ECO:0000256" key="1">
    <source>
        <dbReference type="ARBA" id="ARBA00022723"/>
    </source>
</evidence>
<dbReference type="Pfam" id="PF00096">
    <property type="entry name" value="zf-C2H2"/>
    <property type="match status" value="3"/>
</dbReference>
<dbReference type="Proteomes" id="UP001651158">
    <property type="component" value="Unassembled WGS sequence"/>
</dbReference>
<evidence type="ECO:0000313" key="7">
    <source>
        <dbReference type="EMBL" id="KAL5106361.1"/>
    </source>
</evidence>
<dbReference type="InterPro" id="IPR036236">
    <property type="entry name" value="Znf_C2H2_sf"/>
</dbReference>
<comment type="caution">
    <text evidence="7">The sequence shown here is derived from an EMBL/GenBank/DDBJ whole genome shotgun (WGS) entry which is preliminary data.</text>
</comment>
<dbReference type="InterPro" id="IPR013087">
    <property type="entry name" value="Znf_C2H2_type"/>
</dbReference>
<keyword evidence="3" id="KW-0862">Zinc</keyword>
<evidence type="ECO:0000256" key="4">
    <source>
        <dbReference type="PROSITE-ProRule" id="PRU00042"/>
    </source>
</evidence>